<accession>A0A1H5V0F4</accession>
<dbReference type="InterPro" id="IPR009799">
    <property type="entry name" value="EthD_dom"/>
</dbReference>
<evidence type="ECO:0000313" key="2">
    <source>
        <dbReference type="EMBL" id="SEF80835.1"/>
    </source>
</evidence>
<dbReference type="NCBIfam" id="TIGR02118">
    <property type="entry name" value="EthD family reductase"/>
    <property type="match status" value="1"/>
</dbReference>
<gene>
    <name evidence="2" type="ORF">SAMN05444390_101578</name>
</gene>
<dbReference type="OrthoDB" id="6369070at2"/>
<proteinExistence type="predicted"/>
<dbReference type="InterPro" id="IPR011008">
    <property type="entry name" value="Dimeric_a/b-barrel"/>
</dbReference>
<evidence type="ECO:0000259" key="1">
    <source>
        <dbReference type="Pfam" id="PF07110"/>
    </source>
</evidence>
<dbReference type="RefSeq" id="WP_104001558.1">
    <property type="nucleotide sequence ID" value="NZ_FNVQ01000001.1"/>
</dbReference>
<feature type="domain" description="EthD" evidence="1">
    <location>
        <begin position="130"/>
        <end position="217"/>
    </location>
</feature>
<dbReference type="GO" id="GO:0016491">
    <property type="term" value="F:oxidoreductase activity"/>
    <property type="evidence" value="ECO:0007669"/>
    <property type="project" value="InterPro"/>
</dbReference>
<dbReference type="SUPFAM" id="SSF54909">
    <property type="entry name" value="Dimeric alpha+beta barrel"/>
    <property type="match status" value="2"/>
</dbReference>
<dbReference type="Gene3D" id="3.30.70.100">
    <property type="match status" value="2"/>
</dbReference>
<protein>
    <recommendedName>
        <fullName evidence="1">EthD domain-containing protein</fullName>
    </recommendedName>
</protein>
<evidence type="ECO:0000313" key="3">
    <source>
        <dbReference type="Proteomes" id="UP000236745"/>
    </source>
</evidence>
<dbReference type="AlphaFoldDB" id="A0A1H5V0F4"/>
<dbReference type="EMBL" id="FNVQ01000001">
    <property type="protein sequence ID" value="SEF80835.1"/>
    <property type="molecule type" value="Genomic_DNA"/>
</dbReference>
<feature type="domain" description="EthD" evidence="1">
    <location>
        <begin position="11"/>
        <end position="97"/>
    </location>
</feature>
<dbReference type="Proteomes" id="UP000236745">
    <property type="component" value="Unassembled WGS sequence"/>
</dbReference>
<sequence>MISRFGLLKRKAGMTSTTFNEHWKKSHGPLAAQFPGLKQYDQHRVTDKEHFGIDHTRGGWDLDGFSELQFDSLEAMKSAIDSSAFANAVSDENAFLDDLRLAICEKHTVVPLNLGDQPYIKRMTLLKRLPGISPEEFRHEWLVKHAEWVSQWPNVLGYTQNLVIDRYYNSRTDSADYDDVPFDGIVEFWFRNKEEAAKLYASDIVTRTQQHALEFLDEITPFFVETDNII</sequence>
<organism evidence="2 3">
    <name type="scientific">Marinobacterium lutimaris</name>
    <dbReference type="NCBI Taxonomy" id="568106"/>
    <lineage>
        <taxon>Bacteria</taxon>
        <taxon>Pseudomonadati</taxon>
        <taxon>Pseudomonadota</taxon>
        <taxon>Gammaproteobacteria</taxon>
        <taxon>Oceanospirillales</taxon>
        <taxon>Oceanospirillaceae</taxon>
        <taxon>Marinobacterium</taxon>
    </lineage>
</organism>
<reference evidence="2 3" key="1">
    <citation type="submission" date="2016-10" db="EMBL/GenBank/DDBJ databases">
        <authorList>
            <person name="de Groot N.N."/>
        </authorList>
    </citation>
    <scope>NUCLEOTIDE SEQUENCE [LARGE SCALE GENOMIC DNA]</scope>
    <source>
        <strain evidence="2 3">DSM 22012</strain>
    </source>
</reference>
<name>A0A1H5V0F4_9GAMM</name>
<dbReference type="Pfam" id="PF07110">
    <property type="entry name" value="EthD"/>
    <property type="match status" value="2"/>
</dbReference>
<keyword evidence="3" id="KW-1185">Reference proteome</keyword>